<name>A0A9E2W352_9BACT</name>
<dbReference type="RefSeq" id="WP_217790065.1">
    <property type="nucleotide sequence ID" value="NZ_JAHSPG010000002.1"/>
</dbReference>
<protein>
    <submittedName>
        <fullName evidence="2">GNAT family N-acetyltransferase</fullName>
    </submittedName>
</protein>
<dbReference type="EMBL" id="JAHSPG010000002">
    <property type="protein sequence ID" value="MBV4356449.1"/>
    <property type="molecule type" value="Genomic_DNA"/>
</dbReference>
<evidence type="ECO:0000313" key="3">
    <source>
        <dbReference type="Proteomes" id="UP000812270"/>
    </source>
</evidence>
<accession>A0A9E2W352</accession>
<keyword evidence="3" id="KW-1185">Reference proteome</keyword>
<feature type="domain" description="N-acetyltransferase" evidence="1">
    <location>
        <begin position="11"/>
        <end position="143"/>
    </location>
</feature>
<dbReference type="CDD" id="cd04301">
    <property type="entry name" value="NAT_SF"/>
    <property type="match status" value="1"/>
</dbReference>
<sequence>MQIQETQRGDYFISTDKSKLDIVFIHQFLSTESYWAKNIPIDVVKKSIEGSLCFGLYLAGRQIGFARMITDGATFGYLCDVFIDNAHRGKGLSKWLMQTVMQHPDLQGLRRISLATKDAHGLYEQIGFKPLNDADRFMQIKRENPYGG</sequence>
<comment type="caution">
    <text evidence="2">The sequence shown here is derived from an EMBL/GenBank/DDBJ whole genome shotgun (WGS) entry which is preliminary data.</text>
</comment>
<dbReference type="InterPro" id="IPR000182">
    <property type="entry name" value="GNAT_dom"/>
</dbReference>
<gene>
    <name evidence="2" type="ORF">KTO63_04760</name>
</gene>
<dbReference type="PROSITE" id="PS51186">
    <property type="entry name" value="GNAT"/>
    <property type="match status" value="1"/>
</dbReference>
<evidence type="ECO:0000259" key="1">
    <source>
        <dbReference type="PROSITE" id="PS51186"/>
    </source>
</evidence>
<proteinExistence type="predicted"/>
<organism evidence="2 3">
    <name type="scientific">Pinibacter aurantiacus</name>
    <dbReference type="NCBI Taxonomy" id="2851599"/>
    <lineage>
        <taxon>Bacteria</taxon>
        <taxon>Pseudomonadati</taxon>
        <taxon>Bacteroidota</taxon>
        <taxon>Chitinophagia</taxon>
        <taxon>Chitinophagales</taxon>
        <taxon>Chitinophagaceae</taxon>
        <taxon>Pinibacter</taxon>
    </lineage>
</organism>
<evidence type="ECO:0000313" key="2">
    <source>
        <dbReference type="EMBL" id="MBV4356449.1"/>
    </source>
</evidence>
<dbReference type="InterPro" id="IPR053144">
    <property type="entry name" value="Acetyltransferase_Butenolide"/>
</dbReference>
<dbReference type="Pfam" id="PF00583">
    <property type="entry name" value="Acetyltransf_1"/>
    <property type="match status" value="1"/>
</dbReference>
<dbReference type="Proteomes" id="UP000812270">
    <property type="component" value="Unassembled WGS sequence"/>
</dbReference>
<dbReference type="AlphaFoldDB" id="A0A9E2W352"/>
<reference evidence="2" key="1">
    <citation type="submission" date="2021-06" db="EMBL/GenBank/DDBJ databases">
        <authorList>
            <person name="Huq M.A."/>
        </authorList>
    </citation>
    <scope>NUCLEOTIDE SEQUENCE</scope>
    <source>
        <strain evidence="2">MAH-26</strain>
    </source>
</reference>
<dbReference type="PANTHER" id="PTHR43233">
    <property type="entry name" value="FAMILY N-ACETYLTRANSFERASE, PUTATIVE (AFU_ORTHOLOGUE AFUA_6G03350)-RELATED"/>
    <property type="match status" value="1"/>
</dbReference>
<dbReference type="GO" id="GO:0016747">
    <property type="term" value="F:acyltransferase activity, transferring groups other than amino-acyl groups"/>
    <property type="evidence" value="ECO:0007669"/>
    <property type="project" value="InterPro"/>
</dbReference>
<dbReference type="PANTHER" id="PTHR43233:SF1">
    <property type="entry name" value="FAMILY N-ACETYLTRANSFERASE, PUTATIVE (AFU_ORTHOLOGUE AFUA_6G03350)-RELATED"/>
    <property type="match status" value="1"/>
</dbReference>